<protein>
    <submittedName>
        <fullName evidence="2">Uncharacterized protein</fullName>
    </submittedName>
</protein>
<comment type="caution">
    <text evidence="2">The sequence shown here is derived from an EMBL/GenBank/DDBJ whole genome shotgun (WGS) entry which is preliminary data.</text>
</comment>
<reference evidence="2 3" key="1">
    <citation type="submission" date="2017-12" db="EMBL/GenBank/DDBJ databases">
        <title>Sequencing the genomes of 1000 Actinobacteria strains.</title>
        <authorList>
            <person name="Klenk H.-P."/>
        </authorList>
    </citation>
    <scope>NUCLEOTIDE SEQUENCE [LARGE SCALE GENOMIC DNA]</scope>
    <source>
        <strain evidence="2 3">DSM 45165</strain>
    </source>
</reference>
<accession>A0A2N3WB48</accession>
<proteinExistence type="predicted"/>
<dbReference type="Proteomes" id="UP000233750">
    <property type="component" value="Unassembled WGS sequence"/>
</dbReference>
<evidence type="ECO:0000313" key="2">
    <source>
        <dbReference type="EMBL" id="PKV91101.1"/>
    </source>
</evidence>
<evidence type="ECO:0000256" key="1">
    <source>
        <dbReference type="SAM" id="MobiDB-lite"/>
    </source>
</evidence>
<gene>
    <name evidence="2" type="ORF">ATK30_1862</name>
</gene>
<keyword evidence="3" id="KW-1185">Reference proteome</keyword>
<sequence>MRRLVARCGLGGHGAEDLATPARNPPPEGGCPGQRSRRCEDRAAAAGKRGSRAGGRDGAFRLVVRELCGSAARSRGGGARTVVRVAARVHSGWWRANRPEMPPVRRTGGDQTAVRGGQSVGVWLLVRRASPAKERQARQSLMRTMRRVGAIRRETPFPATKPGEPPTRNPAPSGRSARQLRRRKNHPSGFTHLRIKDPKNTASAERPSRRATSGLVRARKA</sequence>
<feature type="region of interest" description="Disordered" evidence="1">
    <location>
        <begin position="147"/>
        <end position="221"/>
    </location>
</feature>
<organism evidence="2 3">
    <name type="scientific">Amycolatopsis echigonensis</name>
    <dbReference type="NCBI Taxonomy" id="2576905"/>
    <lineage>
        <taxon>Bacteria</taxon>
        <taxon>Bacillati</taxon>
        <taxon>Actinomycetota</taxon>
        <taxon>Actinomycetes</taxon>
        <taxon>Pseudonocardiales</taxon>
        <taxon>Pseudonocardiaceae</taxon>
        <taxon>Amycolatopsis</taxon>
    </lineage>
</organism>
<name>A0A2N3WB48_9PSEU</name>
<dbReference type="AlphaFoldDB" id="A0A2N3WB48"/>
<evidence type="ECO:0000313" key="3">
    <source>
        <dbReference type="Proteomes" id="UP000233750"/>
    </source>
</evidence>
<dbReference type="EMBL" id="PJMY01000003">
    <property type="protein sequence ID" value="PKV91101.1"/>
    <property type="molecule type" value="Genomic_DNA"/>
</dbReference>
<feature type="region of interest" description="Disordered" evidence="1">
    <location>
        <begin position="12"/>
        <end position="37"/>
    </location>
</feature>